<dbReference type="OrthoDB" id="780709at2759"/>
<dbReference type="OMA" id="HANYVSE"/>
<evidence type="ECO:0000256" key="4">
    <source>
        <dbReference type="ARBA" id="ARBA00022833"/>
    </source>
</evidence>
<feature type="region of interest" description="Disordered" evidence="9">
    <location>
        <begin position="149"/>
        <end position="180"/>
    </location>
</feature>
<evidence type="ECO:0000256" key="5">
    <source>
        <dbReference type="ARBA" id="ARBA00023015"/>
    </source>
</evidence>
<dbReference type="InterPro" id="IPR036236">
    <property type="entry name" value="Znf_C2H2_sf"/>
</dbReference>
<feature type="domain" description="C2H2-type" evidence="10">
    <location>
        <begin position="36"/>
        <end position="63"/>
    </location>
</feature>
<feature type="compositionally biased region" description="Basic and acidic residues" evidence="9">
    <location>
        <begin position="171"/>
        <end position="180"/>
    </location>
</feature>
<organism evidence="11 12">
    <name type="scientific">Macleaya cordata</name>
    <name type="common">Five-seeded plume-poppy</name>
    <name type="synonym">Bocconia cordata</name>
    <dbReference type="NCBI Taxonomy" id="56857"/>
    <lineage>
        <taxon>Eukaryota</taxon>
        <taxon>Viridiplantae</taxon>
        <taxon>Streptophyta</taxon>
        <taxon>Embryophyta</taxon>
        <taxon>Tracheophyta</taxon>
        <taxon>Spermatophyta</taxon>
        <taxon>Magnoliopsida</taxon>
        <taxon>Ranunculales</taxon>
        <taxon>Papaveraceae</taxon>
        <taxon>Papaveroideae</taxon>
        <taxon>Macleaya</taxon>
    </lineage>
</organism>
<feature type="region of interest" description="Disordered" evidence="9">
    <location>
        <begin position="1"/>
        <end position="29"/>
    </location>
</feature>
<dbReference type="InterPro" id="IPR013087">
    <property type="entry name" value="Znf_C2H2_type"/>
</dbReference>
<proteinExistence type="predicted"/>
<feature type="compositionally biased region" description="Basic and acidic residues" evidence="9">
    <location>
        <begin position="153"/>
        <end position="164"/>
    </location>
</feature>
<evidence type="ECO:0000256" key="3">
    <source>
        <dbReference type="ARBA" id="ARBA00022771"/>
    </source>
</evidence>
<name>A0A200PXY8_MACCD</name>
<protein>
    <submittedName>
        <fullName evidence="11">Zinc finger protein</fullName>
    </submittedName>
</protein>
<dbReference type="PROSITE" id="PS50157">
    <property type="entry name" value="ZINC_FINGER_C2H2_2"/>
    <property type="match status" value="1"/>
</dbReference>
<evidence type="ECO:0000313" key="12">
    <source>
        <dbReference type="Proteomes" id="UP000195402"/>
    </source>
</evidence>
<dbReference type="Pfam" id="PF13912">
    <property type="entry name" value="zf-C2H2_6"/>
    <property type="match status" value="1"/>
</dbReference>
<evidence type="ECO:0000256" key="8">
    <source>
        <dbReference type="PROSITE-ProRule" id="PRU00042"/>
    </source>
</evidence>
<dbReference type="Proteomes" id="UP000195402">
    <property type="component" value="Unassembled WGS sequence"/>
</dbReference>
<dbReference type="InterPro" id="IPR052426">
    <property type="entry name" value="Plant_dev_regulator"/>
</dbReference>
<evidence type="ECO:0000256" key="2">
    <source>
        <dbReference type="ARBA" id="ARBA00022723"/>
    </source>
</evidence>
<reference evidence="11 12" key="1">
    <citation type="journal article" date="2017" name="Mol. Plant">
        <title>The Genome of Medicinal Plant Macleaya cordata Provides New Insights into Benzylisoquinoline Alkaloids Metabolism.</title>
        <authorList>
            <person name="Liu X."/>
            <person name="Liu Y."/>
            <person name="Huang P."/>
            <person name="Ma Y."/>
            <person name="Qing Z."/>
            <person name="Tang Q."/>
            <person name="Cao H."/>
            <person name="Cheng P."/>
            <person name="Zheng Y."/>
            <person name="Yuan Z."/>
            <person name="Zhou Y."/>
            <person name="Liu J."/>
            <person name="Tang Z."/>
            <person name="Zhuo Y."/>
            <person name="Zhang Y."/>
            <person name="Yu L."/>
            <person name="Huang J."/>
            <person name="Yang P."/>
            <person name="Peng Q."/>
            <person name="Zhang J."/>
            <person name="Jiang W."/>
            <person name="Zhang Z."/>
            <person name="Lin K."/>
            <person name="Ro D.K."/>
            <person name="Chen X."/>
            <person name="Xiong X."/>
            <person name="Shang Y."/>
            <person name="Huang S."/>
            <person name="Zeng J."/>
        </authorList>
    </citation>
    <scope>NUCLEOTIDE SEQUENCE [LARGE SCALE GENOMIC DNA]</scope>
    <source>
        <strain evidence="12">cv. BLH2017</strain>
        <tissue evidence="11">Root</tissue>
    </source>
</reference>
<evidence type="ECO:0000256" key="6">
    <source>
        <dbReference type="ARBA" id="ARBA00023163"/>
    </source>
</evidence>
<dbReference type="GO" id="GO:0008270">
    <property type="term" value="F:zinc ion binding"/>
    <property type="evidence" value="ECO:0007669"/>
    <property type="project" value="UniProtKB-KW"/>
</dbReference>
<dbReference type="PROSITE" id="PS00028">
    <property type="entry name" value="ZINC_FINGER_C2H2_1"/>
    <property type="match status" value="1"/>
</dbReference>
<evidence type="ECO:0000256" key="7">
    <source>
        <dbReference type="ARBA" id="ARBA00023242"/>
    </source>
</evidence>
<keyword evidence="3 8" id="KW-0863">Zinc-finger</keyword>
<keyword evidence="2" id="KW-0479">Metal-binding</keyword>
<keyword evidence="5" id="KW-0805">Transcription regulation</keyword>
<dbReference type="EMBL" id="MVGT01003864">
    <property type="protein sequence ID" value="OVA03061.1"/>
    <property type="molecule type" value="Genomic_DNA"/>
</dbReference>
<dbReference type="Gene3D" id="3.30.160.60">
    <property type="entry name" value="Classic Zinc Finger"/>
    <property type="match status" value="1"/>
</dbReference>
<dbReference type="PANTHER" id="PTHR45801">
    <property type="entry name" value="OS07G0101800 PROTEIN"/>
    <property type="match status" value="1"/>
</dbReference>
<dbReference type="SUPFAM" id="SSF57667">
    <property type="entry name" value="beta-beta-alpha zinc fingers"/>
    <property type="match status" value="1"/>
</dbReference>
<dbReference type="GO" id="GO:0005634">
    <property type="term" value="C:nucleus"/>
    <property type="evidence" value="ECO:0007669"/>
    <property type="project" value="UniProtKB-SubCell"/>
</dbReference>
<keyword evidence="4" id="KW-0862">Zinc</keyword>
<accession>A0A200PXY8</accession>
<evidence type="ECO:0000259" key="10">
    <source>
        <dbReference type="PROSITE" id="PS50157"/>
    </source>
</evidence>
<dbReference type="PANTHER" id="PTHR45801:SF117">
    <property type="entry name" value="OS07G0417400 PROTEIN"/>
    <property type="match status" value="1"/>
</dbReference>
<keyword evidence="12" id="KW-1185">Reference proteome</keyword>
<dbReference type="STRING" id="56857.A0A200PXY8"/>
<dbReference type="AlphaFoldDB" id="A0A200PXY8"/>
<keyword evidence="7" id="KW-0539">Nucleus</keyword>
<sequence length="180" mass="20383">MESDRQDDSSKTSSEETNKPDDDQVKDDVGTGRSYYECVFCKRGFTTAQALGGHMNIHRRDRASRVRQPAPAPPVSSNQTIEYARPVFPTPVSTQYLPYQMYFPPLTSTSTTEYVPSYHGGDNLDIQNPRASSRFDDDEDWCTSLSLQIGPSHIDKEDEKRPDGKEDELDLELRLGHHDP</sequence>
<evidence type="ECO:0000313" key="11">
    <source>
        <dbReference type="EMBL" id="OVA03061.1"/>
    </source>
</evidence>
<gene>
    <name evidence="11" type="ORF">BVC80_8859g5</name>
</gene>
<comment type="caution">
    <text evidence="11">The sequence shown here is derived from an EMBL/GenBank/DDBJ whole genome shotgun (WGS) entry which is preliminary data.</text>
</comment>
<keyword evidence="6" id="KW-0804">Transcription</keyword>
<comment type="subcellular location">
    <subcellularLocation>
        <location evidence="1">Nucleus</location>
    </subcellularLocation>
</comment>
<evidence type="ECO:0000256" key="9">
    <source>
        <dbReference type="SAM" id="MobiDB-lite"/>
    </source>
</evidence>
<evidence type="ECO:0000256" key="1">
    <source>
        <dbReference type="ARBA" id="ARBA00004123"/>
    </source>
</evidence>
<dbReference type="InParanoid" id="A0A200PXY8"/>